<protein>
    <submittedName>
        <fullName evidence="2">tRNA-modifying protein YgfZ</fullName>
    </submittedName>
</protein>
<dbReference type="Proteomes" id="UP001499988">
    <property type="component" value="Unassembled WGS sequence"/>
</dbReference>
<dbReference type="InterPro" id="IPR017703">
    <property type="entry name" value="YgfZ/GCV_T_CS"/>
</dbReference>
<proteinExistence type="predicted"/>
<dbReference type="InterPro" id="IPR045179">
    <property type="entry name" value="YgfZ/GcvT"/>
</dbReference>
<comment type="caution">
    <text evidence="2">The sequence shown here is derived from an EMBL/GenBank/DDBJ whole genome shotgun (WGS) entry which is preliminary data.</text>
</comment>
<dbReference type="PANTHER" id="PTHR22602">
    <property type="entry name" value="TRANSFERASE CAF17, MITOCHONDRIAL-RELATED"/>
    <property type="match status" value="1"/>
</dbReference>
<dbReference type="Pfam" id="PF21130">
    <property type="entry name" value="YgfZ_barrel"/>
    <property type="match status" value="1"/>
</dbReference>
<feature type="domain" description="tRNA-modifying protein YgfZ-like beta-barrel" evidence="1">
    <location>
        <begin position="217"/>
        <end position="278"/>
    </location>
</feature>
<sequence length="296" mass="32411">MTTPTLIPLNALGVLRAHGDDRQSYLQGQLTCDLVKLDPTQWHFGGHCDPKGKLIAAFRWLHSNDEILMLMPSSLIPLEQAALGKYAVFNKVEFVDASADYQCFALLNGQALLADWSGSGNLRQQGRISALLDGERALLLLPQGVELPESLAQLAQSEQAAFIASELEAGRPWFEAEHTGEFVPQMVNLDAIGGVQYDKGCYIGQETVARMHFRGGNKRALYVLQGAATDGDTLEMQLGDNWRRAGTIVAKQLVGEQIWLTAIMNKALEPDTAFRLGDTPLTLAPLPYALFSTETK</sequence>
<dbReference type="RefSeq" id="WP_345333736.1">
    <property type="nucleotide sequence ID" value="NZ_BAABJZ010000009.1"/>
</dbReference>
<organism evidence="2 3">
    <name type="scientific">Ferrimonas pelagia</name>
    <dbReference type="NCBI Taxonomy" id="1177826"/>
    <lineage>
        <taxon>Bacteria</taxon>
        <taxon>Pseudomonadati</taxon>
        <taxon>Pseudomonadota</taxon>
        <taxon>Gammaproteobacteria</taxon>
        <taxon>Alteromonadales</taxon>
        <taxon>Ferrimonadaceae</taxon>
        <taxon>Ferrimonas</taxon>
    </lineage>
</organism>
<evidence type="ECO:0000313" key="2">
    <source>
        <dbReference type="EMBL" id="GAA4877428.1"/>
    </source>
</evidence>
<dbReference type="NCBIfam" id="TIGR03317">
    <property type="entry name" value="ygfZ_signature"/>
    <property type="match status" value="1"/>
</dbReference>
<evidence type="ECO:0000313" key="3">
    <source>
        <dbReference type="Proteomes" id="UP001499988"/>
    </source>
</evidence>
<dbReference type="InterPro" id="IPR029043">
    <property type="entry name" value="GcvT/YgfZ_C"/>
</dbReference>
<reference evidence="3" key="1">
    <citation type="journal article" date="2019" name="Int. J. Syst. Evol. Microbiol.">
        <title>The Global Catalogue of Microorganisms (GCM) 10K type strain sequencing project: providing services to taxonomists for standard genome sequencing and annotation.</title>
        <authorList>
            <consortium name="The Broad Institute Genomics Platform"/>
            <consortium name="The Broad Institute Genome Sequencing Center for Infectious Disease"/>
            <person name="Wu L."/>
            <person name="Ma J."/>
        </authorList>
    </citation>
    <scope>NUCLEOTIDE SEQUENCE [LARGE SCALE GENOMIC DNA]</scope>
    <source>
        <strain evidence="3">JCM 18401</strain>
    </source>
</reference>
<gene>
    <name evidence="2" type="primary">ygfZ</name>
    <name evidence="2" type="ORF">GCM10023333_08410</name>
</gene>
<dbReference type="PANTHER" id="PTHR22602:SF0">
    <property type="entry name" value="TRANSFERASE CAF17, MITOCHONDRIAL-RELATED"/>
    <property type="match status" value="1"/>
</dbReference>
<dbReference type="InterPro" id="IPR048451">
    <property type="entry name" value="YgfZ_barrel"/>
</dbReference>
<dbReference type="SUPFAM" id="SSF103025">
    <property type="entry name" value="Folate-binding domain"/>
    <property type="match status" value="1"/>
</dbReference>
<accession>A0ABP9EFJ8</accession>
<keyword evidence="3" id="KW-1185">Reference proteome</keyword>
<evidence type="ECO:0000259" key="1">
    <source>
        <dbReference type="Pfam" id="PF21130"/>
    </source>
</evidence>
<name>A0ABP9EFJ8_9GAMM</name>
<dbReference type="EMBL" id="BAABJZ010000009">
    <property type="protein sequence ID" value="GAA4877428.1"/>
    <property type="molecule type" value="Genomic_DNA"/>
</dbReference>
<dbReference type="SUPFAM" id="SSF101790">
    <property type="entry name" value="Aminomethyltransferase beta-barrel domain"/>
    <property type="match status" value="1"/>
</dbReference>
<dbReference type="Gene3D" id="2.40.30.160">
    <property type="match status" value="1"/>
</dbReference>
<dbReference type="Gene3D" id="3.30.70.1400">
    <property type="entry name" value="Aminomethyltransferase beta-barrel domains"/>
    <property type="match status" value="1"/>
</dbReference>